<protein>
    <recommendedName>
        <fullName evidence="3">Outer membrane protein beta-barrel domain-containing protein</fullName>
    </recommendedName>
</protein>
<dbReference type="SUPFAM" id="SSF56925">
    <property type="entry name" value="OMPA-like"/>
    <property type="match status" value="1"/>
</dbReference>
<gene>
    <name evidence="4" type="ORF">GCM10011339_39540</name>
</gene>
<proteinExistence type="predicted"/>
<evidence type="ECO:0000256" key="1">
    <source>
        <dbReference type="ARBA" id="ARBA00022729"/>
    </source>
</evidence>
<keyword evidence="5" id="KW-1185">Reference proteome</keyword>
<evidence type="ECO:0000259" key="3">
    <source>
        <dbReference type="Pfam" id="PF13505"/>
    </source>
</evidence>
<dbReference type="Pfam" id="PF13505">
    <property type="entry name" value="OMP_b-brl"/>
    <property type="match status" value="1"/>
</dbReference>
<accession>A0ABQ1VC56</accession>
<reference evidence="5" key="1">
    <citation type="journal article" date="2019" name="Int. J. Syst. Evol. Microbiol.">
        <title>The Global Catalogue of Microorganisms (GCM) 10K type strain sequencing project: providing services to taxonomists for standard genome sequencing and annotation.</title>
        <authorList>
            <consortium name="The Broad Institute Genomics Platform"/>
            <consortium name="The Broad Institute Genome Sequencing Center for Infectious Disease"/>
            <person name="Wu L."/>
            <person name="Ma J."/>
        </authorList>
    </citation>
    <scope>NUCLEOTIDE SEQUENCE [LARGE SCALE GENOMIC DNA]</scope>
    <source>
        <strain evidence="5">CGMCC 1.15407</strain>
    </source>
</reference>
<dbReference type="InterPro" id="IPR027385">
    <property type="entry name" value="Beta-barrel_OMP"/>
</dbReference>
<keyword evidence="1 2" id="KW-0732">Signal</keyword>
<organism evidence="4 5">
    <name type="scientific">Echinicola rosea</name>
    <dbReference type="NCBI Taxonomy" id="1807691"/>
    <lineage>
        <taxon>Bacteria</taxon>
        <taxon>Pseudomonadati</taxon>
        <taxon>Bacteroidota</taxon>
        <taxon>Cytophagia</taxon>
        <taxon>Cytophagales</taxon>
        <taxon>Cyclobacteriaceae</taxon>
        <taxon>Echinicola</taxon>
    </lineage>
</organism>
<dbReference type="InterPro" id="IPR011250">
    <property type="entry name" value="OMP/PagP_B-barrel"/>
</dbReference>
<evidence type="ECO:0000313" key="4">
    <source>
        <dbReference type="EMBL" id="GGF47105.1"/>
    </source>
</evidence>
<comment type="caution">
    <text evidence="4">The sequence shown here is derived from an EMBL/GenBank/DDBJ whole genome shotgun (WGS) entry which is preliminary data.</text>
</comment>
<dbReference type="Proteomes" id="UP000647339">
    <property type="component" value="Unassembled WGS sequence"/>
</dbReference>
<dbReference type="EMBL" id="BMIU01000026">
    <property type="protein sequence ID" value="GGF47105.1"/>
    <property type="molecule type" value="Genomic_DNA"/>
</dbReference>
<feature type="domain" description="Outer membrane protein beta-barrel" evidence="3">
    <location>
        <begin position="12"/>
        <end position="189"/>
    </location>
</feature>
<feature type="chain" id="PRO_5046376893" description="Outer membrane protein beta-barrel domain-containing protein" evidence="2">
    <location>
        <begin position="25"/>
        <end position="200"/>
    </location>
</feature>
<dbReference type="Gene3D" id="2.40.160.20">
    <property type="match status" value="1"/>
</dbReference>
<name>A0ABQ1VC56_9BACT</name>
<evidence type="ECO:0000256" key="2">
    <source>
        <dbReference type="SAM" id="SignalP"/>
    </source>
</evidence>
<feature type="signal peptide" evidence="2">
    <location>
        <begin position="1"/>
        <end position="24"/>
    </location>
</feature>
<evidence type="ECO:0000313" key="5">
    <source>
        <dbReference type="Proteomes" id="UP000647339"/>
    </source>
</evidence>
<sequence>MNSDMKKLLIMLVLGVVISLQASAQESRVTLSYPVGFAIGDLSDYVKPTSFRGIAIDYRKMISENVGVGLSTGWNVFYEELAYDTYHFENQSVSGKQYRYSNHVPVLFNAAYYFKPRAAVNPFASVGIGTIYTRRNTDMGQFTLEQEAWNFALAPEVGMLIDVANSFATSVSIQYYNGFQAGNELNEPQSYFALKLGFEL</sequence>